<name>A0A5B7DDB1_PORTR</name>
<accession>A0A5B7DDB1</accession>
<keyword evidence="2" id="KW-1185">Reference proteome</keyword>
<reference evidence="1 2" key="1">
    <citation type="submission" date="2019-05" db="EMBL/GenBank/DDBJ databases">
        <title>Another draft genome of Portunus trituberculatus and its Hox gene families provides insights of decapod evolution.</title>
        <authorList>
            <person name="Jeong J.-H."/>
            <person name="Song I."/>
            <person name="Kim S."/>
            <person name="Choi T."/>
            <person name="Kim D."/>
            <person name="Ryu S."/>
            <person name="Kim W."/>
        </authorList>
    </citation>
    <scope>NUCLEOTIDE SEQUENCE [LARGE SCALE GENOMIC DNA]</scope>
    <source>
        <tissue evidence="1">Muscle</tissue>
    </source>
</reference>
<evidence type="ECO:0000313" key="2">
    <source>
        <dbReference type="Proteomes" id="UP000324222"/>
    </source>
</evidence>
<dbReference type="AlphaFoldDB" id="A0A5B7DDB1"/>
<protein>
    <submittedName>
        <fullName evidence="1">Uncharacterized protein</fullName>
    </submittedName>
</protein>
<comment type="caution">
    <text evidence="1">The sequence shown here is derived from an EMBL/GenBank/DDBJ whole genome shotgun (WGS) entry which is preliminary data.</text>
</comment>
<sequence>MRSGGGDLLLVREWPSRGGGRQKGLQGWTPHLLEKEQNPVSPPQVIIKVLPPHGTIGTVLTTERLLPGMNADVSLEVTGLLEGGPVAVGTRQRQALRCGLEENNQSQSAALVFSALV</sequence>
<dbReference type="EMBL" id="VSRR010000758">
    <property type="protein sequence ID" value="MPC19288.1"/>
    <property type="molecule type" value="Genomic_DNA"/>
</dbReference>
<organism evidence="1 2">
    <name type="scientific">Portunus trituberculatus</name>
    <name type="common">Swimming crab</name>
    <name type="synonym">Neptunus trituberculatus</name>
    <dbReference type="NCBI Taxonomy" id="210409"/>
    <lineage>
        <taxon>Eukaryota</taxon>
        <taxon>Metazoa</taxon>
        <taxon>Ecdysozoa</taxon>
        <taxon>Arthropoda</taxon>
        <taxon>Crustacea</taxon>
        <taxon>Multicrustacea</taxon>
        <taxon>Malacostraca</taxon>
        <taxon>Eumalacostraca</taxon>
        <taxon>Eucarida</taxon>
        <taxon>Decapoda</taxon>
        <taxon>Pleocyemata</taxon>
        <taxon>Brachyura</taxon>
        <taxon>Eubrachyura</taxon>
        <taxon>Portunoidea</taxon>
        <taxon>Portunidae</taxon>
        <taxon>Portuninae</taxon>
        <taxon>Portunus</taxon>
    </lineage>
</organism>
<gene>
    <name evidence="1" type="ORF">E2C01_012199</name>
</gene>
<dbReference type="Proteomes" id="UP000324222">
    <property type="component" value="Unassembled WGS sequence"/>
</dbReference>
<proteinExistence type="predicted"/>
<evidence type="ECO:0000313" key="1">
    <source>
        <dbReference type="EMBL" id="MPC19288.1"/>
    </source>
</evidence>